<proteinExistence type="predicted"/>
<dbReference type="EMBL" id="GL385398">
    <property type="protein sequence ID" value="EJT75136.1"/>
    <property type="molecule type" value="Genomic_DNA"/>
</dbReference>
<evidence type="ECO:0000313" key="4">
    <source>
        <dbReference type="Proteomes" id="UP000006039"/>
    </source>
</evidence>
<gene>
    <name evidence="3" type="primary">20349432</name>
    <name evidence="2" type="ORF">GGTG_08974</name>
</gene>
<dbReference type="Proteomes" id="UP000006039">
    <property type="component" value="Unassembled WGS sequence"/>
</dbReference>
<dbReference type="AlphaFoldDB" id="J3P634"/>
<evidence type="ECO:0000256" key="1">
    <source>
        <dbReference type="SAM" id="MobiDB-lite"/>
    </source>
</evidence>
<evidence type="ECO:0000313" key="3">
    <source>
        <dbReference type="EnsemblFungi" id="EJT75136"/>
    </source>
</evidence>
<evidence type="ECO:0000313" key="2">
    <source>
        <dbReference type="EMBL" id="EJT75136.1"/>
    </source>
</evidence>
<reference evidence="2" key="3">
    <citation type="submission" date="2010-09" db="EMBL/GenBank/DDBJ databases">
        <title>Annotation of Gaeumannomyces graminis var. tritici R3-111a-1.</title>
        <authorList>
            <consortium name="The Broad Institute Genome Sequencing Platform"/>
            <person name="Ma L.-J."/>
            <person name="Dead R."/>
            <person name="Young S.K."/>
            <person name="Zeng Q."/>
            <person name="Gargeya S."/>
            <person name="Fitzgerald M."/>
            <person name="Haas B."/>
            <person name="Abouelleil A."/>
            <person name="Alvarado L."/>
            <person name="Arachchi H.M."/>
            <person name="Berlin A."/>
            <person name="Brown A."/>
            <person name="Chapman S.B."/>
            <person name="Chen Z."/>
            <person name="Dunbar C."/>
            <person name="Freedman E."/>
            <person name="Gearin G."/>
            <person name="Gellesch M."/>
            <person name="Goldberg J."/>
            <person name="Griggs A."/>
            <person name="Gujja S."/>
            <person name="Heiman D."/>
            <person name="Howarth C."/>
            <person name="Larson L."/>
            <person name="Lui A."/>
            <person name="MacDonald P.J.P."/>
            <person name="Mehta T."/>
            <person name="Montmayeur A."/>
            <person name="Murphy C."/>
            <person name="Neiman D."/>
            <person name="Pearson M."/>
            <person name="Priest M."/>
            <person name="Roberts A."/>
            <person name="Saif S."/>
            <person name="Shea T."/>
            <person name="Shenoy N."/>
            <person name="Sisk P."/>
            <person name="Stolte C."/>
            <person name="Sykes S."/>
            <person name="Yandava C."/>
            <person name="Wortman J."/>
            <person name="Nusbaum C."/>
            <person name="Birren B."/>
        </authorList>
    </citation>
    <scope>NUCLEOTIDE SEQUENCE</scope>
    <source>
        <strain evidence="2">R3-111a-1</strain>
    </source>
</reference>
<dbReference type="VEuPathDB" id="FungiDB:GGTG_08974"/>
<keyword evidence="4" id="KW-1185">Reference proteome</keyword>
<feature type="region of interest" description="Disordered" evidence="1">
    <location>
        <begin position="25"/>
        <end position="57"/>
    </location>
</feature>
<protein>
    <submittedName>
        <fullName evidence="2 3">Uncharacterized protein</fullName>
    </submittedName>
</protein>
<dbReference type="HOGENOM" id="CLU_123993_0_0_1"/>
<organism evidence="2">
    <name type="scientific">Gaeumannomyces tritici (strain R3-111a-1)</name>
    <name type="common">Wheat and barley take-all root rot fungus</name>
    <name type="synonym">Gaeumannomyces graminis var. tritici</name>
    <dbReference type="NCBI Taxonomy" id="644352"/>
    <lineage>
        <taxon>Eukaryota</taxon>
        <taxon>Fungi</taxon>
        <taxon>Dikarya</taxon>
        <taxon>Ascomycota</taxon>
        <taxon>Pezizomycotina</taxon>
        <taxon>Sordariomycetes</taxon>
        <taxon>Sordariomycetidae</taxon>
        <taxon>Magnaporthales</taxon>
        <taxon>Magnaporthaceae</taxon>
        <taxon>Gaeumannomyces</taxon>
    </lineage>
</organism>
<reference evidence="3" key="4">
    <citation type="journal article" date="2015" name="G3 (Bethesda)">
        <title>Genome sequences of three phytopathogenic species of the Magnaporthaceae family of fungi.</title>
        <authorList>
            <person name="Okagaki L.H."/>
            <person name="Nunes C.C."/>
            <person name="Sailsbery J."/>
            <person name="Clay B."/>
            <person name="Brown D."/>
            <person name="John T."/>
            <person name="Oh Y."/>
            <person name="Young N."/>
            <person name="Fitzgerald M."/>
            <person name="Haas B.J."/>
            <person name="Zeng Q."/>
            <person name="Young S."/>
            <person name="Adiconis X."/>
            <person name="Fan L."/>
            <person name="Levin J.Z."/>
            <person name="Mitchell T.K."/>
            <person name="Okubara P.A."/>
            <person name="Farman M.L."/>
            <person name="Kohn L.M."/>
            <person name="Birren B."/>
            <person name="Ma L.-J."/>
            <person name="Dean R.A."/>
        </authorList>
    </citation>
    <scope>NUCLEOTIDE SEQUENCE</scope>
    <source>
        <strain evidence="3">R3-111a-1</strain>
    </source>
</reference>
<dbReference type="RefSeq" id="XP_009225080.1">
    <property type="nucleotide sequence ID" value="XM_009226816.1"/>
</dbReference>
<reference evidence="3" key="5">
    <citation type="submission" date="2018-04" db="UniProtKB">
        <authorList>
            <consortium name="EnsemblFungi"/>
        </authorList>
    </citation>
    <scope>IDENTIFICATION</scope>
    <source>
        <strain evidence="3">R3-111a-1</strain>
    </source>
</reference>
<accession>J3P634</accession>
<dbReference type="EnsemblFungi" id="EJT75136">
    <property type="protein sequence ID" value="EJT75136"/>
    <property type="gene ID" value="GGTG_08974"/>
</dbReference>
<dbReference type="GeneID" id="20349432"/>
<sequence>MSANFKSSGLKRKLLKFLLTSKLLRARAKPPGRKRGALKRRAKPPGKKGRRGRWQLAGHEPFRGYAGELPVSRPKHNGKVKKINTFGIAKDKQRVKNLKQTRLLNLKNPKQKVTFKLSCLKNWQFGKISPITLAITNLFSKTKRNVTQLKSLREIPLLNKRITNRLKRSGFVRIW</sequence>
<feature type="compositionally biased region" description="Basic residues" evidence="1">
    <location>
        <begin position="25"/>
        <end position="53"/>
    </location>
</feature>
<reference evidence="4" key="1">
    <citation type="submission" date="2010-07" db="EMBL/GenBank/DDBJ databases">
        <title>The genome sequence of Gaeumannomyces graminis var. tritici strain R3-111a-1.</title>
        <authorList>
            <consortium name="The Broad Institute Genome Sequencing Platform"/>
            <person name="Ma L.-J."/>
            <person name="Dead R."/>
            <person name="Young S."/>
            <person name="Zeng Q."/>
            <person name="Koehrsen M."/>
            <person name="Alvarado L."/>
            <person name="Berlin A."/>
            <person name="Chapman S.B."/>
            <person name="Chen Z."/>
            <person name="Freedman E."/>
            <person name="Gellesch M."/>
            <person name="Goldberg J."/>
            <person name="Griggs A."/>
            <person name="Gujja S."/>
            <person name="Heilman E.R."/>
            <person name="Heiman D."/>
            <person name="Hepburn T."/>
            <person name="Howarth C."/>
            <person name="Jen D."/>
            <person name="Larson L."/>
            <person name="Mehta T."/>
            <person name="Neiman D."/>
            <person name="Pearson M."/>
            <person name="Roberts A."/>
            <person name="Saif S."/>
            <person name="Shea T."/>
            <person name="Shenoy N."/>
            <person name="Sisk P."/>
            <person name="Stolte C."/>
            <person name="Sykes S."/>
            <person name="Walk T."/>
            <person name="White J."/>
            <person name="Yandava C."/>
            <person name="Haas B."/>
            <person name="Nusbaum C."/>
            <person name="Birren B."/>
        </authorList>
    </citation>
    <scope>NUCLEOTIDE SEQUENCE [LARGE SCALE GENOMIC DNA]</scope>
    <source>
        <strain evidence="4">R3-111a-1</strain>
    </source>
</reference>
<reference evidence="2" key="2">
    <citation type="submission" date="2010-07" db="EMBL/GenBank/DDBJ databases">
        <authorList>
            <consortium name="The Broad Institute Genome Sequencing Platform"/>
            <consortium name="Broad Institute Genome Sequencing Center for Infectious Disease"/>
            <person name="Ma L.-J."/>
            <person name="Dead R."/>
            <person name="Young S."/>
            <person name="Zeng Q."/>
            <person name="Koehrsen M."/>
            <person name="Alvarado L."/>
            <person name="Berlin A."/>
            <person name="Chapman S.B."/>
            <person name="Chen Z."/>
            <person name="Freedman E."/>
            <person name="Gellesch M."/>
            <person name="Goldberg J."/>
            <person name="Griggs A."/>
            <person name="Gujja S."/>
            <person name="Heilman E.R."/>
            <person name="Heiman D."/>
            <person name="Hepburn T."/>
            <person name="Howarth C."/>
            <person name="Jen D."/>
            <person name="Larson L."/>
            <person name="Mehta T."/>
            <person name="Neiman D."/>
            <person name="Pearson M."/>
            <person name="Roberts A."/>
            <person name="Saif S."/>
            <person name="Shea T."/>
            <person name="Shenoy N."/>
            <person name="Sisk P."/>
            <person name="Stolte C."/>
            <person name="Sykes S."/>
            <person name="Walk T."/>
            <person name="White J."/>
            <person name="Yandava C."/>
            <person name="Haas B."/>
            <person name="Nusbaum C."/>
            <person name="Birren B."/>
        </authorList>
    </citation>
    <scope>NUCLEOTIDE SEQUENCE</scope>
    <source>
        <strain evidence="2">R3-111a-1</strain>
    </source>
</reference>
<name>J3P634_GAET3</name>